<organism evidence="7 8">
    <name type="scientific">Asticcacaulis aquaticus</name>
    <dbReference type="NCBI Taxonomy" id="2984212"/>
    <lineage>
        <taxon>Bacteria</taxon>
        <taxon>Pseudomonadati</taxon>
        <taxon>Pseudomonadota</taxon>
        <taxon>Alphaproteobacteria</taxon>
        <taxon>Caulobacterales</taxon>
        <taxon>Caulobacteraceae</taxon>
        <taxon>Asticcacaulis</taxon>
    </lineage>
</organism>
<evidence type="ECO:0000256" key="4">
    <source>
        <dbReference type="ARBA" id="ARBA00023157"/>
    </source>
</evidence>
<keyword evidence="8" id="KW-1185">Reference proteome</keyword>
<protein>
    <submittedName>
        <fullName evidence="7">DsbE family thiol:disulfide interchange protein</fullName>
    </submittedName>
</protein>
<dbReference type="SUPFAM" id="SSF52833">
    <property type="entry name" value="Thioredoxin-like"/>
    <property type="match status" value="1"/>
</dbReference>
<keyword evidence="3" id="KW-0201">Cytochrome c-type biogenesis</keyword>
<evidence type="ECO:0000256" key="1">
    <source>
        <dbReference type="ARBA" id="ARBA00004196"/>
    </source>
</evidence>
<dbReference type="NCBIfam" id="TIGR00385">
    <property type="entry name" value="dsbE"/>
    <property type="match status" value="1"/>
</dbReference>
<sequence length="179" mass="19330">MKRLILAVPLVVLVGTLSVLGWYNFHKKAEYAPAELVGKPVPERALTDLHDGSAMTLKTLVAGYNKPVLINVFASWCTPCLAEHPYLMDLKTKGVVIIGIDHKDTPINGLSFVNTHGDPYAKILSDEDGAMGLDLGISGVPETFIVGPDGVVIDKITGPILPETVGKVYDAVRENRKLQ</sequence>
<comment type="similarity">
    <text evidence="2">Belongs to the thioredoxin family. DsbE subfamily.</text>
</comment>
<comment type="subcellular location">
    <subcellularLocation>
        <location evidence="1">Cell envelope</location>
    </subcellularLocation>
</comment>
<keyword evidence="4" id="KW-1015">Disulfide bond</keyword>
<evidence type="ECO:0000256" key="2">
    <source>
        <dbReference type="ARBA" id="ARBA00007758"/>
    </source>
</evidence>
<evidence type="ECO:0000256" key="3">
    <source>
        <dbReference type="ARBA" id="ARBA00022748"/>
    </source>
</evidence>
<keyword evidence="5" id="KW-0676">Redox-active center</keyword>
<dbReference type="PANTHER" id="PTHR42852:SF6">
    <property type="entry name" value="THIOL:DISULFIDE INTERCHANGE PROTEIN DSBE"/>
    <property type="match status" value="1"/>
</dbReference>
<dbReference type="InterPro" id="IPR013740">
    <property type="entry name" value="Redoxin"/>
</dbReference>
<dbReference type="InterPro" id="IPR050553">
    <property type="entry name" value="Thioredoxin_ResA/DsbE_sf"/>
</dbReference>
<dbReference type="InterPro" id="IPR013766">
    <property type="entry name" value="Thioredoxin_domain"/>
</dbReference>
<dbReference type="EMBL" id="JAQQKX010000018">
    <property type="protein sequence ID" value="MDC7684983.1"/>
    <property type="molecule type" value="Genomic_DNA"/>
</dbReference>
<evidence type="ECO:0000259" key="6">
    <source>
        <dbReference type="PROSITE" id="PS51352"/>
    </source>
</evidence>
<dbReference type="Pfam" id="PF08534">
    <property type="entry name" value="Redoxin"/>
    <property type="match status" value="1"/>
</dbReference>
<dbReference type="Gene3D" id="3.40.30.10">
    <property type="entry name" value="Glutaredoxin"/>
    <property type="match status" value="1"/>
</dbReference>
<reference evidence="7 8" key="1">
    <citation type="submission" date="2023-01" db="EMBL/GenBank/DDBJ databases">
        <title>Novel species of the genus Asticcacaulis isolated from rivers.</title>
        <authorList>
            <person name="Lu H."/>
        </authorList>
    </citation>
    <scope>NUCLEOTIDE SEQUENCE [LARGE SCALE GENOMIC DNA]</scope>
    <source>
        <strain evidence="7 8">BYS171W</strain>
    </source>
</reference>
<dbReference type="PANTHER" id="PTHR42852">
    <property type="entry name" value="THIOL:DISULFIDE INTERCHANGE PROTEIN DSBE"/>
    <property type="match status" value="1"/>
</dbReference>
<feature type="domain" description="Thioredoxin" evidence="6">
    <location>
        <begin position="35"/>
        <end position="174"/>
    </location>
</feature>
<dbReference type="Proteomes" id="UP001214854">
    <property type="component" value="Unassembled WGS sequence"/>
</dbReference>
<dbReference type="RefSeq" id="WP_272749476.1">
    <property type="nucleotide sequence ID" value="NZ_JAQQKX010000018.1"/>
</dbReference>
<dbReference type="InterPro" id="IPR004799">
    <property type="entry name" value="Periplasmic_diS_OxRdtase_DsbE"/>
</dbReference>
<evidence type="ECO:0000313" key="8">
    <source>
        <dbReference type="Proteomes" id="UP001214854"/>
    </source>
</evidence>
<proteinExistence type="inferred from homology"/>
<dbReference type="PROSITE" id="PS00194">
    <property type="entry name" value="THIOREDOXIN_1"/>
    <property type="match status" value="1"/>
</dbReference>
<gene>
    <name evidence="7" type="ORF">PQU92_16990</name>
</gene>
<dbReference type="PROSITE" id="PS51352">
    <property type="entry name" value="THIOREDOXIN_2"/>
    <property type="match status" value="1"/>
</dbReference>
<accession>A0ABT5HYH6</accession>
<dbReference type="InterPro" id="IPR017937">
    <property type="entry name" value="Thioredoxin_CS"/>
</dbReference>
<evidence type="ECO:0000313" key="7">
    <source>
        <dbReference type="EMBL" id="MDC7684983.1"/>
    </source>
</evidence>
<evidence type="ECO:0000256" key="5">
    <source>
        <dbReference type="ARBA" id="ARBA00023284"/>
    </source>
</evidence>
<name>A0ABT5HYH6_9CAUL</name>
<dbReference type="InterPro" id="IPR036249">
    <property type="entry name" value="Thioredoxin-like_sf"/>
</dbReference>
<comment type="caution">
    <text evidence="7">The sequence shown here is derived from an EMBL/GenBank/DDBJ whole genome shotgun (WGS) entry which is preliminary data.</text>
</comment>